<evidence type="ECO:0000256" key="1">
    <source>
        <dbReference type="ARBA" id="ARBA00001974"/>
    </source>
</evidence>
<dbReference type="PANTHER" id="PTHR43563">
    <property type="entry name" value="AMINE OXIDASE"/>
    <property type="match status" value="1"/>
</dbReference>
<dbReference type="InterPro" id="IPR002937">
    <property type="entry name" value="Amino_oxidase"/>
</dbReference>
<comment type="catalytic activity">
    <reaction evidence="6">
        <text>a secondary aliphatic amine + O2 + H2O = a primary amine + an aldehyde + H2O2</text>
        <dbReference type="Rhea" id="RHEA:26414"/>
        <dbReference type="ChEBI" id="CHEBI:15377"/>
        <dbReference type="ChEBI" id="CHEBI:15379"/>
        <dbReference type="ChEBI" id="CHEBI:16240"/>
        <dbReference type="ChEBI" id="CHEBI:17478"/>
        <dbReference type="ChEBI" id="CHEBI:58855"/>
        <dbReference type="ChEBI" id="CHEBI:65296"/>
        <dbReference type="EC" id="1.4.3.4"/>
    </reaction>
</comment>
<dbReference type="GO" id="GO:0097621">
    <property type="term" value="F:monoamine oxidase activity"/>
    <property type="evidence" value="ECO:0007669"/>
    <property type="project" value="UniProtKB-EC"/>
</dbReference>
<comment type="catalytic activity">
    <reaction evidence="7">
        <text>benzylamine + O2 + H2O = benzaldehyde + H2O2 + NH4(+)</text>
        <dbReference type="Rhea" id="RHEA:59424"/>
        <dbReference type="ChEBI" id="CHEBI:15377"/>
        <dbReference type="ChEBI" id="CHEBI:15379"/>
        <dbReference type="ChEBI" id="CHEBI:16240"/>
        <dbReference type="ChEBI" id="CHEBI:17169"/>
        <dbReference type="ChEBI" id="CHEBI:28938"/>
        <dbReference type="ChEBI" id="CHEBI:225238"/>
    </reaction>
    <physiologicalReaction direction="left-to-right" evidence="7">
        <dbReference type="Rhea" id="RHEA:59425"/>
    </physiologicalReaction>
</comment>
<dbReference type="InParanoid" id="A7RVL1"/>
<dbReference type="GO" id="GO:0005741">
    <property type="term" value="C:mitochondrial outer membrane"/>
    <property type="evidence" value="ECO:0007669"/>
    <property type="project" value="UniProtKB-SubCell"/>
</dbReference>
<comment type="function">
    <text evidence="5">Catalyzes the oxidative deamination of primary and some secondary amines such as neurotransmitters, and exogenous amines including the tertiary amine, neurotoxin 1-methyl-4-phenyl-1,2,3,6-tetrahydropyridine (MPTP), with concomitant reduction of oxygen to hydrogen peroxide and participates in the metabolism of neuroactive and vasoactive amines in the central nervous system and peripheral tissues. Preferentially degrades benzylamine and phenylethylamine.</text>
</comment>
<evidence type="ECO:0000256" key="8">
    <source>
        <dbReference type="ARBA" id="ARBA00049430"/>
    </source>
</evidence>
<keyword evidence="13" id="KW-1185">Reference proteome</keyword>
<dbReference type="eggNOG" id="KOG0029">
    <property type="taxonomic scope" value="Eukaryota"/>
</dbReference>
<organism evidence="12 13">
    <name type="scientific">Nematostella vectensis</name>
    <name type="common">Starlet sea anemone</name>
    <dbReference type="NCBI Taxonomy" id="45351"/>
    <lineage>
        <taxon>Eukaryota</taxon>
        <taxon>Metazoa</taxon>
        <taxon>Cnidaria</taxon>
        <taxon>Anthozoa</taxon>
        <taxon>Hexacorallia</taxon>
        <taxon>Actiniaria</taxon>
        <taxon>Edwardsiidae</taxon>
        <taxon>Nematostella</taxon>
    </lineage>
</organism>
<dbReference type="InterPro" id="IPR001613">
    <property type="entry name" value="Flavin_amine_oxidase"/>
</dbReference>
<dbReference type="PRINTS" id="PR00757">
    <property type="entry name" value="AMINEOXDASEF"/>
</dbReference>
<feature type="domain" description="Amine oxidase" evidence="11">
    <location>
        <begin position="21"/>
        <end position="391"/>
    </location>
</feature>
<dbReference type="SUPFAM" id="SSF54373">
    <property type="entry name" value="FAD-linked reductases, C-terminal domain"/>
    <property type="match status" value="1"/>
</dbReference>
<accession>A7RVL1</accession>
<gene>
    <name evidence="12" type="ORF">NEMVEDRAFT_v1g94865</name>
</gene>
<evidence type="ECO:0000256" key="5">
    <source>
        <dbReference type="ARBA" id="ARBA00045409"/>
    </source>
</evidence>
<dbReference type="GO" id="GO:0008131">
    <property type="term" value="F:primary methylamine oxidase activity"/>
    <property type="evidence" value="ECO:0007669"/>
    <property type="project" value="UniProtKB-ARBA"/>
</dbReference>
<dbReference type="PANTHER" id="PTHR43563:SF1">
    <property type="entry name" value="AMINE OXIDASE [FLAVIN-CONTAINING] B"/>
    <property type="match status" value="1"/>
</dbReference>
<evidence type="ECO:0000256" key="2">
    <source>
        <dbReference type="ARBA" id="ARBA00004362"/>
    </source>
</evidence>
<evidence type="ECO:0000256" key="7">
    <source>
        <dbReference type="ARBA" id="ARBA00049354"/>
    </source>
</evidence>
<feature type="binding site" evidence="9">
    <location>
        <begin position="43"/>
        <end position="44"/>
    </location>
    <ligand>
        <name>FAD</name>
        <dbReference type="ChEBI" id="CHEBI:57692"/>
    </ligand>
</feature>
<name>A7RVL1_NEMVE</name>
<evidence type="ECO:0000256" key="10">
    <source>
        <dbReference type="RuleBase" id="RU362067"/>
    </source>
</evidence>
<reference evidence="12 13" key="1">
    <citation type="journal article" date="2007" name="Science">
        <title>Sea anemone genome reveals ancestral eumetazoan gene repertoire and genomic organization.</title>
        <authorList>
            <person name="Putnam N.H."/>
            <person name="Srivastava M."/>
            <person name="Hellsten U."/>
            <person name="Dirks B."/>
            <person name="Chapman J."/>
            <person name="Salamov A."/>
            <person name="Terry A."/>
            <person name="Shapiro H."/>
            <person name="Lindquist E."/>
            <person name="Kapitonov V.V."/>
            <person name="Jurka J."/>
            <person name="Genikhovich G."/>
            <person name="Grigoriev I.V."/>
            <person name="Lucas S.M."/>
            <person name="Steele R.E."/>
            <person name="Finnerty J.R."/>
            <person name="Technau U."/>
            <person name="Martindale M.Q."/>
            <person name="Rokhsar D.S."/>
        </authorList>
    </citation>
    <scope>NUCLEOTIDE SEQUENCE [LARGE SCALE GENOMIC DNA]</scope>
    <source>
        <strain evidence="13">CH2 X CH6</strain>
    </source>
</reference>
<dbReference type="Gene3D" id="3.90.660.10">
    <property type="match status" value="1"/>
</dbReference>
<evidence type="ECO:0000256" key="4">
    <source>
        <dbReference type="ARBA" id="ARBA00023002"/>
    </source>
</evidence>
<dbReference type="EMBL" id="DS469544">
    <property type="protein sequence ID" value="EDO44403.1"/>
    <property type="molecule type" value="Genomic_DNA"/>
</dbReference>
<feature type="binding site" evidence="9">
    <location>
        <position position="229"/>
    </location>
    <ligand>
        <name>FAD</name>
        <dbReference type="ChEBI" id="CHEBI:57692"/>
    </ligand>
</feature>
<comment type="catalytic activity">
    <reaction evidence="8">
        <text>N-acetylputrescine + O2 + H2O = 4-acetamidobutanal + H2O2 + NH4(+)</text>
        <dbReference type="Rhea" id="RHEA:70283"/>
        <dbReference type="ChEBI" id="CHEBI:7386"/>
        <dbReference type="ChEBI" id="CHEBI:15377"/>
        <dbReference type="ChEBI" id="CHEBI:15379"/>
        <dbReference type="ChEBI" id="CHEBI:16240"/>
        <dbReference type="ChEBI" id="CHEBI:28938"/>
        <dbReference type="ChEBI" id="CHEBI:58263"/>
    </reaction>
    <physiologicalReaction direction="left-to-right" evidence="8">
        <dbReference type="Rhea" id="RHEA:70284"/>
    </physiologicalReaction>
</comment>
<evidence type="ECO:0000313" key="13">
    <source>
        <dbReference type="Proteomes" id="UP000001593"/>
    </source>
</evidence>
<dbReference type="SUPFAM" id="SSF51905">
    <property type="entry name" value="FAD/NAD(P)-binding domain"/>
    <property type="match status" value="1"/>
</dbReference>
<evidence type="ECO:0000259" key="11">
    <source>
        <dbReference type="Pfam" id="PF01593"/>
    </source>
</evidence>
<feature type="non-terminal residue" evidence="12">
    <location>
        <position position="404"/>
    </location>
</feature>
<evidence type="ECO:0000256" key="3">
    <source>
        <dbReference type="ARBA" id="ARBA00005995"/>
    </source>
</evidence>
<dbReference type="AlphaFoldDB" id="A7RVL1"/>
<sequence length="404" mass="45556">MSAERAESVCAVDVIIIGAGVSGLIAANVLTEQDQYIKVLVLEACDHVGGGTYTESDPKYDKSHFFTGGDYVKPNKQRRILNLASDIGLDIAEVAWPETGSRESTMRFCRALNSWNPLEVWDWNHLWARAEMHAGGIPSEAPLVQAANAEDWDRVSVTEYAQRECWTSYSKKRLEELVKDSFEMEPSDMSMLFFLWAIKSSESYQPIARKICHHFGDKLTDRIILSSPVHHVQRNKDNSRIVVTCASDTQYTAEYVIVALSSPSLSLIDFSPPLPMKSSFVPRFPVGTAYKCVSWYEKPFWKKKGFDGMMATDSCPVYCIIVEQEELGCKSAIIGFIVGEEARYWSIRTVTERQQAVSAQYAEFFDSEDAYWPCQYTDTRWTDDKFARGGCPTVLPSQVLSCHG</sequence>
<keyword evidence="10" id="KW-0285">Flavoprotein</keyword>
<comment type="subcellular location">
    <subcellularLocation>
        <location evidence="2">Mitochondrion outer membrane</location>
        <topology evidence="2">Single-pass type IV membrane protein</topology>
        <orientation evidence="2">Cytoplasmic side</orientation>
    </subcellularLocation>
</comment>
<dbReference type="HOGENOM" id="CLU_004498_0_4_1"/>
<dbReference type="PhylomeDB" id="A7RVL1"/>
<dbReference type="EC" id="1.4.3.-" evidence="10"/>
<evidence type="ECO:0000256" key="9">
    <source>
        <dbReference type="PIRSR" id="PIRSR601613-1"/>
    </source>
</evidence>
<dbReference type="Gene3D" id="1.10.405.10">
    <property type="entry name" value="Guanine Nucleotide Dissociation Inhibitor, domain 1"/>
    <property type="match status" value="1"/>
</dbReference>
<dbReference type="Gene3D" id="3.50.50.60">
    <property type="entry name" value="FAD/NAD(P)-binding domain"/>
    <property type="match status" value="1"/>
</dbReference>
<dbReference type="STRING" id="45351.A7RVL1"/>
<comment type="similarity">
    <text evidence="3 10">Belongs to the flavin monoamine oxidase family.</text>
</comment>
<dbReference type="InterPro" id="IPR036188">
    <property type="entry name" value="FAD/NAD-bd_sf"/>
</dbReference>
<evidence type="ECO:0000313" key="12">
    <source>
        <dbReference type="EMBL" id="EDO44403.1"/>
    </source>
</evidence>
<keyword evidence="4 10" id="KW-0560">Oxidoreductase</keyword>
<feature type="binding site" evidence="9">
    <location>
        <position position="22"/>
    </location>
    <ligand>
        <name>FAD</name>
        <dbReference type="ChEBI" id="CHEBI:57692"/>
    </ligand>
</feature>
<dbReference type="InterPro" id="IPR050703">
    <property type="entry name" value="Flavin_MAO"/>
</dbReference>
<dbReference type="Pfam" id="PF01593">
    <property type="entry name" value="Amino_oxidase"/>
    <property type="match status" value="1"/>
</dbReference>
<keyword evidence="10" id="KW-0274">FAD</keyword>
<evidence type="ECO:0000256" key="6">
    <source>
        <dbReference type="ARBA" id="ARBA00048448"/>
    </source>
</evidence>
<comment type="cofactor">
    <cofactor evidence="1 10">
        <name>FAD</name>
        <dbReference type="ChEBI" id="CHEBI:57692"/>
    </cofactor>
</comment>
<protein>
    <recommendedName>
        <fullName evidence="10">Amine oxidase</fullName>
        <ecNumber evidence="10">1.4.3.-</ecNumber>
    </recommendedName>
</protein>
<dbReference type="Proteomes" id="UP000001593">
    <property type="component" value="Unassembled WGS sequence"/>
</dbReference>
<feature type="binding site" evidence="9">
    <location>
        <position position="336"/>
    </location>
    <ligand>
        <name>substrate</name>
    </ligand>
</feature>
<proteinExistence type="inferred from homology"/>